<sequence>MAKKHSVLPLLLVLLQSCTVGPNFHRPKLPELPNAFAHEDNSTKVQAPTTAADDAFWQRFADPQLSGLVKAALAANPDLRTALAHYDAANALLREVRFDEIPTVTMTAQAGHQRVSKDEANDAARSHDLYGNKSSLTWELDLLGRVRRSVESQRSEVAARANELQAMQVTVVSDVANSYIDLRAAQKMLRLSRANADSQRQTLAIVQGRLDAGRSSTYDLSRTQAQLETTLSRIPQLQARIAVDRHRLAVLAGLTPTAPDAQLQQDSDMPAIPEDIEPGTPAEIIRRRPDVAAAEHRLHAATARVGVATADLFPRVSLGAALGTYAFHGGGLYAAGSESNLALLGIDWSFLDVGRVRSRIAAADAEAAAQLASYQKTVLGALEDVDNAQARFARNKEENARRLSAANDWKTAATLSNARYQAGAIELFELLDVQRSMYDAQLSQADSQARSTSSAVDLFVALAGGWPQYLPSQH</sequence>
<evidence type="ECO:0000256" key="4">
    <source>
        <dbReference type="ARBA" id="ARBA00023136"/>
    </source>
</evidence>
<comment type="subcellular location">
    <subcellularLocation>
        <location evidence="8">Cell outer membrane</location>
        <topology evidence="8">Lipid-anchor</topology>
    </subcellularLocation>
</comment>
<keyword evidence="2 8" id="KW-1134">Transmembrane beta strand</keyword>
<dbReference type="GO" id="GO:0015562">
    <property type="term" value="F:efflux transmembrane transporter activity"/>
    <property type="evidence" value="ECO:0007669"/>
    <property type="project" value="InterPro"/>
</dbReference>
<dbReference type="Gene3D" id="2.20.200.10">
    <property type="entry name" value="Outer membrane efflux proteins (OEP)"/>
    <property type="match status" value="1"/>
</dbReference>
<dbReference type="Gene3D" id="1.20.1600.10">
    <property type="entry name" value="Outer membrane efflux proteins (OEP)"/>
    <property type="match status" value="1"/>
</dbReference>
<keyword evidence="3 8" id="KW-0812">Transmembrane</keyword>
<comment type="similarity">
    <text evidence="1 8">Belongs to the outer membrane factor (OMF) (TC 1.B.17) family.</text>
</comment>
<dbReference type="Pfam" id="PF02321">
    <property type="entry name" value="OEP"/>
    <property type="match status" value="2"/>
</dbReference>
<evidence type="ECO:0000313" key="10">
    <source>
        <dbReference type="Proteomes" id="UP000030060"/>
    </source>
</evidence>
<evidence type="ECO:0000256" key="3">
    <source>
        <dbReference type="ARBA" id="ARBA00022692"/>
    </source>
</evidence>
<dbReference type="AlphaFoldDB" id="A0A0A1YXS3"/>
<evidence type="ECO:0000256" key="5">
    <source>
        <dbReference type="ARBA" id="ARBA00023139"/>
    </source>
</evidence>
<dbReference type="GO" id="GO:0009279">
    <property type="term" value="C:cell outer membrane"/>
    <property type="evidence" value="ECO:0007669"/>
    <property type="project" value="UniProtKB-SubCell"/>
</dbReference>
<dbReference type="PANTHER" id="PTHR30203:SF25">
    <property type="entry name" value="OUTER MEMBRANE PROTEIN-RELATED"/>
    <property type="match status" value="1"/>
</dbReference>
<dbReference type="NCBIfam" id="TIGR01845">
    <property type="entry name" value="outer_NodT"/>
    <property type="match status" value="1"/>
</dbReference>
<dbReference type="RefSeq" id="WP_016978936.1">
    <property type="nucleotide sequence ID" value="NZ_ASGY01000118.1"/>
</dbReference>
<evidence type="ECO:0000256" key="7">
    <source>
        <dbReference type="ARBA" id="ARBA00023288"/>
    </source>
</evidence>
<dbReference type="Proteomes" id="UP000030060">
    <property type="component" value="Unassembled WGS sequence"/>
</dbReference>
<dbReference type="SUPFAM" id="SSF56954">
    <property type="entry name" value="Outer membrane efflux proteins (OEP)"/>
    <property type="match status" value="1"/>
</dbReference>
<keyword evidence="7 8" id="KW-0449">Lipoprotein</keyword>
<protein>
    <submittedName>
        <fullName evidence="9">RND transporter</fullName>
    </submittedName>
</protein>
<evidence type="ECO:0000256" key="6">
    <source>
        <dbReference type="ARBA" id="ARBA00023237"/>
    </source>
</evidence>
<dbReference type="PANTHER" id="PTHR30203">
    <property type="entry name" value="OUTER MEMBRANE CATION EFFLUX PROTEIN"/>
    <property type="match status" value="1"/>
</dbReference>
<dbReference type="PROSITE" id="PS51257">
    <property type="entry name" value="PROKAR_LIPOPROTEIN"/>
    <property type="match status" value="1"/>
</dbReference>
<evidence type="ECO:0000313" key="9">
    <source>
        <dbReference type="EMBL" id="KGE66865.1"/>
    </source>
</evidence>
<keyword evidence="4 8" id="KW-0472">Membrane</keyword>
<organism evidence="9 10">
    <name type="scientific">Pseudomonas fluorescens LMG 5329</name>
    <dbReference type="NCBI Taxonomy" id="1324332"/>
    <lineage>
        <taxon>Bacteria</taxon>
        <taxon>Pseudomonadati</taxon>
        <taxon>Pseudomonadota</taxon>
        <taxon>Gammaproteobacteria</taxon>
        <taxon>Pseudomonadales</taxon>
        <taxon>Pseudomonadaceae</taxon>
        <taxon>Pseudomonas</taxon>
    </lineage>
</organism>
<keyword evidence="5 8" id="KW-0564">Palmitate</keyword>
<reference evidence="9 10" key="1">
    <citation type="journal article" date="2013" name="Genome Announc.">
        <title>Draft Genome Sequence of Pseudomonas fluorescens LMG 5329, a White Line-Inducing Principle-Producing Bioindicator for the Mushroom Pathogen Pseudomonas tolaasii.</title>
        <authorList>
            <person name="Ghequire M.G."/>
            <person name="Rokni-Zadeh H."/>
            <person name="Zarrineh P."/>
            <person name="De Mot R."/>
        </authorList>
    </citation>
    <scope>NUCLEOTIDE SEQUENCE [LARGE SCALE GENOMIC DNA]</scope>
    <source>
        <strain evidence="9 10">LMG 5329</strain>
    </source>
</reference>
<proteinExistence type="inferred from homology"/>
<name>A0A0A1YXS3_PSEFL</name>
<evidence type="ECO:0000256" key="8">
    <source>
        <dbReference type="RuleBase" id="RU362097"/>
    </source>
</evidence>
<dbReference type="InterPro" id="IPR010131">
    <property type="entry name" value="MdtP/NodT-like"/>
</dbReference>
<dbReference type="InterPro" id="IPR003423">
    <property type="entry name" value="OMP_efflux"/>
</dbReference>
<gene>
    <name evidence="9" type="ORF">K814_0116440</name>
</gene>
<dbReference type="OrthoDB" id="9770517at2"/>
<evidence type="ECO:0000256" key="2">
    <source>
        <dbReference type="ARBA" id="ARBA00022452"/>
    </source>
</evidence>
<comment type="caution">
    <text evidence="9">The sequence shown here is derived from an EMBL/GenBank/DDBJ whole genome shotgun (WGS) entry which is preliminary data.</text>
</comment>
<keyword evidence="6" id="KW-0998">Cell outer membrane</keyword>
<evidence type="ECO:0000256" key="1">
    <source>
        <dbReference type="ARBA" id="ARBA00007613"/>
    </source>
</evidence>
<dbReference type="EMBL" id="ASGY01000118">
    <property type="protein sequence ID" value="KGE66865.1"/>
    <property type="molecule type" value="Genomic_DNA"/>
</dbReference>
<accession>A0A0A1YXS3</accession>